<proteinExistence type="predicted"/>
<dbReference type="eggNOG" id="ENOG502ZN2C">
    <property type="taxonomic scope" value="Bacteria"/>
</dbReference>
<evidence type="ECO:0000313" key="2">
    <source>
        <dbReference type="EMBL" id="AKQ70357.1"/>
    </source>
</evidence>
<name>A0A0H4XPR0_9BACT</name>
<dbReference type="AlphaFoldDB" id="A0A0H4XPR0"/>
<dbReference type="Gene3D" id="3.40.1580.10">
    <property type="entry name" value="SMI1/KNR4-like"/>
    <property type="match status" value="1"/>
</dbReference>
<evidence type="ECO:0000259" key="1">
    <source>
        <dbReference type="SMART" id="SM00860"/>
    </source>
</evidence>
<protein>
    <recommendedName>
        <fullName evidence="1">Knr4/Smi1-like domain-containing protein</fullName>
    </recommendedName>
</protein>
<dbReference type="STRING" id="1297742.A176_007269"/>
<evidence type="ECO:0000313" key="3">
    <source>
        <dbReference type="Proteomes" id="UP000009026"/>
    </source>
</evidence>
<dbReference type="Pfam" id="PF09346">
    <property type="entry name" value="SMI1_KNR4"/>
    <property type="match status" value="1"/>
</dbReference>
<dbReference type="SMART" id="SM00860">
    <property type="entry name" value="SMI1_KNR4"/>
    <property type="match status" value="1"/>
</dbReference>
<dbReference type="PATRIC" id="fig|1297742.4.peg.7397"/>
<gene>
    <name evidence="2" type="ORF">A176_007269</name>
</gene>
<accession>A0A0H4XPR0</accession>
<keyword evidence="3" id="KW-1185">Reference proteome</keyword>
<organism evidence="2 3">
    <name type="scientific">Pseudomyxococcus hansupus</name>
    <dbReference type="NCBI Taxonomy" id="1297742"/>
    <lineage>
        <taxon>Bacteria</taxon>
        <taxon>Pseudomonadati</taxon>
        <taxon>Myxococcota</taxon>
        <taxon>Myxococcia</taxon>
        <taxon>Myxococcales</taxon>
        <taxon>Cystobacterineae</taxon>
        <taxon>Myxococcaceae</taxon>
        <taxon>Pseudomyxococcus</taxon>
    </lineage>
</organism>
<reference evidence="2 3" key="1">
    <citation type="journal article" date="2016" name="PLoS ONE">
        <title>Complete Genome Sequence and Comparative Genomics of a Novel Myxobacterium Myxococcus hansupus.</title>
        <authorList>
            <person name="Sharma G."/>
            <person name="Narwani T."/>
            <person name="Subramanian S."/>
        </authorList>
    </citation>
    <scope>NUCLEOTIDE SEQUENCE [LARGE SCALE GENOMIC DNA]</scope>
    <source>
        <strain evidence="3">mixupus</strain>
    </source>
</reference>
<dbReference type="Proteomes" id="UP000009026">
    <property type="component" value="Chromosome"/>
</dbReference>
<dbReference type="SUPFAM" id="SSF160631">
    <property type="entry name" value="SMI1/KNR4-like"/>
    <property type="match status" value="1"/>
</dbReference>
<dbReference type="EMBL" id="CP012109">
    <property type="protein sequence ID" value="AKQ70357.1"/>
    <property type="molecule type" value="Genomic_DNA"/>
</dbReference>
<feature type="domain" description="Knr4/Smi1-like" evidence="1">
    <location>
        <begin position="18"/>
        <end position="140"/>
    </location>
</feature>
<dbReference type="InterPro" id="IPR037883">
    <property type="entry name" value="Knr4/Smi1-like_sf"/>
</dbReference>
<sequence length="242" mass="26924">MVQAITQYHPTFANEVRGCTPSEVARIEAAVGRPLPASYVDFLRTMGRSTGPLQLLQDSDVFSFEPVVAYHDNKDIPKAPARYLLFGLAEDDPYFDIYLDSGSQEPQVIRFPTPESAKDFPAAIQQCDWLAPSLSEFIFAKAFFQFHVSQFPQRTSLAESPEARSRLDQEQAAAPLTKLGFTRHPLSSDAVAYYERPTSLVVASKSHPSDAPLLFTVAAYDRKELLKIEDVLAQQLQLITPG</sequence>
<dbReference type="InterPro" id="IPR018958">
    <property type="entry name" value="Knr4/Smi1-like_dom"/>
</dbReference>
<dbReference type="KEGG" id="mym:A176_007269"/>